<dbReference type="Gene3D" id="1.10.357.10">
    <property type="entry name" value="Tetracycline Repressor, domain 2"/>
    <property type="match status" value="1"/>
</dbReference>
<keyword evidence="3" id="KW-0804">Transcription</keyword>
<comment type="caution">
    <text evidence="6">The sequence shown here is derived from an EMBL/GenBank/DDBJ whole genome shotgun (WGS) entry which is preliminary data.</text>
</comment>
<dbReference type="Pfam" id="PF00440">
    <property type="entry name" value="TetR_N"/>
    <property type="match status" value="1"/>
</dbReference>
<evidence type="ECO:0000256" key="2">
    <source>
        <dbReference type="ARBA" id="ARBA00023125"/>
    </source>
</evidence>
<evidence type="ECO:0000256" key="3">
    <source>
        <dbReference type="ARBA" id="ARBA00023163"/>
    </source>
</evidence>
<dbReference type="Proteomes" id="UP001597399">
    <property type="component" value="Unassembled WGS sequence"/>
</dbReference>
<dbReference type="EMBL" id="JBHUMQ010000015">
    <property type="protein sequence ID" value="MFD2693320.1"/>
    <property type="molecule type" value="Genomic_DNA"/>
</dbReference>
<keyword evidence="7" id="KW-1185">Reference proteome</keyword>
<protein>
    <submittedName>
        <fullName evidence="6">TetR/AcrR family transcriptional regulator</fullName>
    </submittedName>
</protein>
<dbReference type="InterPro" id="IPR001647">
    <property type="entry name" value="HTH_TetR"/>
</dbReference>
<dbReference type="RefSeq" id="WP_253058047.1">
    <property type="nucleotide sequence ID" value="NZ_JAMXWM010000002.1"/>
</dbReference>
<reference evidence="7" key="1">
    <citation type="journal article" date="2019" name="Int. J. Syst. Evol. Microbiol.">
        <title>The Global Catalogue of Microorganisms (GCM) 10K type strain sequencing project: providing services to taxonomists for standard genome sequencing and annotation.</title>
        <authorList>
            <consortium name="The Broad Institute Genomics Platform"/>
            <consortium name="The Broad Institute Genome Sequencing Center for Infectious Disease"/>
            <person name="Wu L."/>
            <person name="Ma J."/>
        </authorList>
    </citation>
    <scope>NUCLEOTIDE SEQUENCE [LARGE SCALE GENOMIC DNA]</scope>
    <source>
        <strain evidence="7">TISTR 2466</strain>
    </source>
</reference>
<dbReference type="PRINTS" id="PR00455">
    <property type="entry name" value="HTHTETR"/>
</dbReference>
<keyword evidence="1" id="KW-0805">Transcription regulation</keyword>
<evidence type="ECO:0000256" key="4">
    <source>
        <dbReference type="PROSITE-ProRule" id="PRU00335"/>
    </source>
</evidence>
<dbReference type="SUPFAM" id="SSF46689">
    <property type="entry name" value="Homeodomain-like"/>
    <property type="match status" value="1"/>
</dbReference>
<evidence type="ECO:0000256" key="1">
    <source>
        <dbReference type="ARBA" id="ARBA00023015"/>
    </source>
</evidence>
<dbReference type="PROSITE" id="PS50977">
    <property type="entry name" value="HTH_TETR_2"/>
    <property type="match status" value="1"/>
</dbReference>
<dbReference type="PANTHER" id="PTHR30055:SF234">
    <property type="entry name" value="HTH-TYPE TRANSCRIPTIONAL REGULATOR BETI"/>
    <property type="match status" value="1"/>
</dbReference>
<dbReference type="InterPro" id="IPR009057">
    <property type="entry name" value="Homeodomain-like_sf"/>
</dbReference>
<evidence type="ECO:0000313" key="7">
    <source>
        <dbReference type="Proteomes" id="UP001597399"/>
    </source>
</evidence>
<feature type="domain" description="HTH tetR-type" evidence="5">
    <location>
        <begin position="15"/>
        <end position="75"/>
    </location>
</feature>
<accession>A0ABW5S484</accession>
<organism evidence="6 7">
    <name type="scientific">Sporolactobacillus shoreicorticis</name>
    <dbReference type="NCBI Taxonomy" id="1923877"/>
    <lineage>
        <taxon>Bacteria</taxon>
        <taxon>Bacillati</taxon>
        <taxon>Bacillota</taxon>
        <taxon>Bacilli</taxon>
        <taxon>Bacillales</taxon>
        <taxon>Sporolactobacillaceae</taxon>
        <taxon>Sporolactobacillus</taxon>
    </lineage>
</organism>
<sequence>MNKQKEISVHTQRKMETKKKVLSVALEIFKEKGYAQTTMDSIAERSGISRRTLFRLFPKKEDLLIQSGEEMISKLLRTTLEDAAPLPNLFNRVREILARASAEEREAYVAWLKAMHDESDVRSAMMVKLMDIIQLIINKAKQLPEIKDEQELWAVAGAFMGGVVAGWAQHEQELTIDPLNVIAQNLEIIYKKFVQV</sequence>
<feature type="DNA-binding region" description="H-T-H motif" evidence="4">
    <location>
        <begin position="38"/>
        <end position="57"/>
    </location>
</feature>
<dbReference type="InterPro" id="IPR050109">
    <property type="entry name" value="HTH-type_TetR-like_transc_reg"/>
</dbReference>
<evidence type="ECO:0000313" key="6">
    <source>
        <dbReference type="EMBL" id="MFD2693320.1"/>
    </source>
</evidence>
<name>A0ABW5S484_9BACL</name>
<gene>
    <name evidence="6" type="ORF">ACFSUE_06695</name>
</gene>
<dbReference type="PANTHER" id="PTHR30055">
    <property type="entry name" value="HTH-TYPE TRANSCRIPTIONAL REGULATOR RUTR"/>
    <property type="match status" value="1"/>
</dbReference>
<proteinExistence type="predicted"/>
<evidence type="ECO:0000259" key="5">
    <source>
        <dbReference type="PROSITE" id="PS50977"/>
    </source>
</evidence>
<keyword evidence="2 4" id="KW-0238">DNA-binding</keyword>